<comment type="similarity">
    <text evidence="2">Belongs to the HdrA family.</text>
</comment>
<keyword evidence="3" id="KW-0004">4Fe-4S</keyword>
<dbReference type="EMBL" id="OJIN01000234">
    <property type="protein sequence ID" value="SPD76268.1"/>
    <property type="molecule type" value="Genomic_DNA"/>
</dbReference>
<evidence type="ECO:0000256" key="6">
    <source>
        <dbReference type="ARBA" id="ARBA00023002"/>
    </source>
</evidence>
<comment type="cofactor">
    <cofactor evidence="1">
        <name>FAD</name>
        <dbReference type="ChEBI" id="CHEBI:57692"/>
    </cofactor>
</comment>
<protein>
    <submittedName>
        <fullName evidence="10">Putative CoB--CoM heterodisulfide reductase iron-sulfur subunit A</fullName>
    </submittedName>
</protein>
<accession>A0A445N3I7</accession>
<dbReference type="Gene3D" id="3.30.70.20">
    <property type="match status" value="1"/>
</dbReference>
<evidence type="ECO:0000256" key="2">
    <source>
        <dbReference type="ARBA" id="ARBA00006561"/>
    </source>
</evidence>
<feature type="domain" description="4Fe-4S ferredoxin-type" evidence="9">
    <location>
        <begin position="491"/>
        <end position="520"/>
    </location>
</feature>
<keyword evidence="5" id="KW-0274">FAD</keyword>
<sequence length="563" mass="61422">MTDKMDEKKGGLEEIRIGIFICDCGTNIAGHIDCSAVTSYAATLPNVVYAKENLYTCSESGIAEIINGIKQHNLNRVVVASCSPRTHQPLFQSSCSQAGMNPYLFEMANIRDQCSWVHMQQREGGTEKAKDLVRMAAAKAAFLEPQKDIEASLVARTLVIGGGVAGLSAAEGLAGMGIEVILIEQKSELGGLLRQIDTLGPEGDKASERISGLIGALKACPNVTIHTDSKMQDIAGYIGNYDVTIHQEGREEPIKEKVGCIVVATGALPLRPEGLFGYNGTNVITQIELEQMLKNKSFDAKDIVMIQCAGARCKERQYCSRICCMIAVKNAMIIKKQNPGANVHVLYRDMQMYGTEKEQMLWDARGMGVRFDIYDPDQPPEVKDGNVRFFQPLLGKPRDISYDLVVLSTPMVPREDAPNLSQMMRVAIDQNNFFMEAHAKLRPLDFATDGIFVAGSARYPATVEEARSQGLGVASRVATILFKDKLVTSAIVAEINPETCVGCLGCQQMCPYEAITYNPELNACEVNTILCKGCGCCASTCPSHSAQLKGFKPQQLLRQIRAV</sequence>
<dbReference type="SUPFAM" id="SSF51905">
    <property type="entry name" value="FAD/NAD(P)-binding domain"/>
    <property type="match status" value="1"/>
</dbReference>
<gene>
    <name evidence="10" type="ORF">PITCH_A880020</name>
</gene>
<evidence type="ECO:0000256" key="7">
    <source>
        <dbReference type="ARBA" id="ARBA00023004"/>
    </source>
</evidence>
<name>A0A445N3I7_9BACT</name>
<evidence type="ECO:0000256" key="4">
    <source>
        <dbReference type="ARBA" id="ARBA00022723"/>
    </source>
</evidence>
<dbReference type="PROSITE" id="PS51379">
    <property type="entry name" value="4FE4S_FER_2"/>
    <property type="match status" value="2"/>
</dbReference>
<evidence type="ECO:0000256" key="3">
    <source>
        <dbReference type="ARBA" id="ARBA00022485"/>
    </source>
</evidence>
<dbReference type="AlphaFoldDB" id="A0A445N3I7"/>
<dbReference type="SUPFAM" id="SSF54862">
    <property type="entry name" value="4Fe-4S ferredoxins"/>
    <property type="match status" value="1"/>
</dbReference>
<dbReference type="GO" id="GO:0051539">
    <property type="term" value="F:4 iron, 4 sulfur cluster binding"/>
    <property type="evidence" value="ECO:0007669"/>
    <property type="project" value="UniProtKB-KW"/>
</dbReference>
<dbReference type="PANTHER" id="PTHR43498:SF1">
    <property type="entry name" value="COB--COM HETERODISULFIDE REDUCTASE IRON-SULFUR SUBUNIT A"/>
    <property type="match status" value="1"/>
</dbReference>
<dbReference type="PRINTS" id="PR00469">
    <property type="entry name" value="PNDRDTASEII"/>
</dbReference>
<keyword evidence="6" id="KW-0560">Oxidoreductase</keyword>
<evidence type="ECO:0000256" key="8">
    <source>
        <dbReference type="ARBA" id="ARBA00023014"/>
    </source>
</evidence>
<dbReference type="InterPro" id="IPR036188">
    <property type="entry name" value="FAD/NAD-bd_sf"/>
</dbReference>
<dbReference type="InterPro" id="IPR017896">
    <property type="entry name" value="4Fe4S_Fe-S-bd"/>
</dbReference>
<dbReference type="PANTHER" id="PTHR43498">
    <property type="entry name" value="FERREDOXIN:COB-COM HETERODISULFIDE REDUCTASE SUBUNIT A"/>
    <property type="match status" value="1"/>
</dbReference>
<dbReference type="Gene3D" id="3.50.50.60">
    <property type="entry name" value="FAD/NAD(P)-binding domain"/>
    <property type="match status" value="1"/>
</dbReference>
<dbReference type="GO" id="GO:0046872">
    <property type="term" value="F:metal ion binding"/>
    <property type="evidence" value="ECO:0007669"/>
    <property type="project" value="UniProtKB-KW"/>
</dbReference>
<feature type="domain" description="4Fe-4S ferredoxin-type" evidence="9">
    <location>
        <begin position="522"/>
        <end position="551"/>
    </location>
</feature>
<dbReference type="InterPro" id="IPR017900">
    <property type="entry name" value="4Fe4S_Fe_S_CS"/>
</dbReference>
<evidence type="ECO:0000313" key="10">
    <source>
        <dbReference type="EMBL" id="SPD76268.1"/>
    </source>
</evidence>
<reference evidence="10" key="1">
    <citation type="submission" date="2018-01" db="EMBL/GenBank/DDBJ databases">
        <authorList>
            <person name="Regsiter A."/>
            <person name="William W."/>
        </authorList>
    </citation>
    <scope>NUCLEOTIDE SEQUENCE</scope>
    <source>
        <strain evidence="10">TRIP AH-1</strain>
    </source>
</reference>
<evidence type="ECO:0000256" key="5">
    <source>
        <dbReference type="ARBA" id="ARBA00022827"/>
    </source>
</evidence>
<dbReference type="InterPro" id="IPR023753">
    <property type="entry name" value="FAD/NAD-binding_dom"/>
</dbReference>
<dbReference type="InterPro" id="IPR039650">
    <property type="entry name" value="HdrA-like"/>
</dbReference>
<dbReference type="Pfam" id="PF00037">
    <property type="entry name" value="Fer4"/>
    <property type="match status" value="1"/>
</dbReference>
<dbReference type="PROSITE" id="PS00198">
    <property type="entry name" value="4FE4S_FER_1"/>
    <property type="match status" value="2"/>
</dbReference>
<proteinExistence type="inferred from homology"/>
<dbReference type="Pfam" id="PF07992">
    <property type="entry name" value="Pyr_redox_2"/>
    <property type="match status" value="1"/>
</dbReference>
<keyword evidence="5" id="KW-0285">Flavoprotein</keyword>
<keyword evidence="8" id="KW-0411">Iron-sulfur</keyword>
<dbReference type="GO" id="GO:0016491">
    <property type="term" value="F:oxidoreductase activity"/>
    <property type="evidence" value="ECO:0007669"/>
    <property type="project" value="UniProtKB-KW"/>
</dbReference>
<keyword evidence="4" id="KW-0479">Metal-binding</keyword>
<evidence type="ECO:0000259" key="9">
    <source>
        <dbReference type="PROSITE" id="PS51379"/>
    </source>
</evidence>
<evidence type="ECO:0000256" key="1">
    <source>
        <dbReference type="ARBA" id="ARBA00001974"/>
    </source>
</evidence>
<organism evidence="10">
    <name type="scientific">uncultured Desulfobacterium sp</name>
    <dbReference type="NCBI Taxonomy" id="201089"/>
    <lineage>
        <taxon>Bacteria</taxon>
        <taxon>Pseudomonadati</taxon>
        <taxon>Thermodesulfobacteriota</taxon>
        <taxon>Desulfobacteria</taxon>
        <taxon>Desulfobacterales</taxon>
        <taxon>Desulfobacteriaceae</taxon>
        <taxon>Desulfobacterium</taxon>
        <taxon>environmental samples</taxon>
    </lineage>
</organism>
<keyword evidence="7" id="KW-0408">Iron</keyword>